<name>A0A0L0KEI8_9ACTN</name>
<dbReference type="Proteomes" id="UP000037151">
    <property type="component" value="Unassembled WGS sequence"/>
</dbReference>
<evidence type="ECO:0000256" key="1">
    <source>
        <dbReference type="SAM" id="MobiDB-lite"/>
    </source>
</evidence>
<dbReference type="AlphaFoldDB" id="A0A0L0KEI8"/>
<proteinExistence type="predicted"/>
<reference evidence="3" key="1">
    <citation type="submission" date="2014-07" db="EMBL/GenBank/DDBJ databases">
        <title>Genome sequencing of plant-pathogenic Streptomyces species.</title>
        <authorList>
            <person name="Harrison J."/>
            <person name="Sapp M."/>
            <person name="Thwaites R."/>
            <person name="Studholme D.J."/>
        </authorList>
    </citation>
    <scope>NUCLEOTIDE SEQUENCE [LARGE SCALE GENOMIC DNA]</scope>
    <source>
        <strain evidence="3">NCPPB 4445</strain>
    </source>
</reference>
<accession>A0A0L0KEI8</accession>
<evidence type="ECO:0000313" key="2">
    <source>
        <dbReference type="EMBL" id="KND36221.1"/>
    </source>
</evidence>
<gene>
    <name evidence="2" type="ORF">IQ63_13080</name>
</gene>
<sequence length="242" mass="26644">MQRPEFSPRIRPQPVRQNAPHLVVRRQRLRRTPRIAQRAQAESLEGFVEGMRVAQGRQFRKNLLGLAEGQRRGMAGADRVEAAHLPAGRFRRAVGEVGEGGAAPQSEGVLQEDGRLRGVAVGEGTDAVAGEAFEAVHVDVVGVHGEAVTAVHGDDGPRAQRPAQPSHQRLQRALRVRRGLPRPHLLHQRAHGHRPPRPQHQHRQQRTQPRPTHRQRGAVGTQNLSGAEDAVTHGFHCPCGRP</sequence>
<feature type="compositionally biased region" description="Basic residues" evidence="1">
    <location>
        <begin position="169"/>
        <end position="216"/>
    </location>
</feature>
<feature type="region of interest" description="Disordered" evidence="1">
    <location>
        <begin position="150"/>
        <end position="242"/>
    </location>
</feature>
<evidence type="ECO:0000313" key="3">
    <source>
        <dbReference type="Proteomes" id="UP000037151"/>
    </source>
</evidence>
<protein>
    <submittedName>
        <fullName evidence="2">Uncharacterized protein</fullName>
    </submittedName>
</protein>
<organism evidence="2 3">
    <name type="scientific">Streptomyces acidiscabies</name>
    <dbReference type="NCBI Taxonomy" id="42234"/>
    <lineage>
        <taxon>Bacteria</taxon>
        <taxon>Bacillati</taxon>
        <taxon>Actinomycetota</taxon>
        <taxon>Actinomycetes</taxon>
        <taxon>Kitasatosporales</taxon>
        <taxon>Streptomycetaceae</taxon>
        <taxon>Streptomyces</taxon>
    </lineage>
</organism>
<comment type="caution">
    <text evidence="2">The sequence shown here is derived from an EMBL/GenBank/DDBJ whole genome shotgun (WGS) entry which is preliminary data.</text>
</comment>
<dbReference type="EMBL" id="JPPY01000083">
    <property type="protein sequence ID" value="KND36221.1"/>
    <property type="molecule type" value="Genomic_DNA"/>
</dbReference>